<keyword evidence="6 13" id="KW-0378">Hydrolase</keyword>
<evidence type="ECO:0000256" key="5">
    <source>
        <dbReference type="ARBA" id="ARBA00022723"/>
    </source>
</evidence>
<dbReference type="Proteomes" id="UP000284706">
    <property type="component" value="Unassembled WGS sequence"/>
</dbReference>
<keyword evidence="10" id="KW-0408">Iron</keyword>
<dbReference type="InterPro" id="IPR043360">
    <property type="entry name" value="PP2B"/>
</dbReference>
<dbReference type="OrthoDB" id="5593063at2759"/>
<keyword evidence="17" id="KW-1185">Reference proteome</keyword>
<dbReference type="GO" id="GO:0033192">
    <property type="term" value="F:calmodulin-dependent protein phosphatase activity"/>
    <property type="evidence" value="ECO:0007669"/>
    <property type="project" value="InterPro"/>
</dbReference>
<dbReference type="InterPro" id="IPR006186">
    <property type="entry name" value="Ser/Thr-sp_prot-phosphatase"/>
</dbReference>
<keyword evidence="5" id="KW-0479">Metal-binding</keyword>
<dbReference type="GO" id="GO:0046872">
    <property type="term" value="F:metal ion binding"/>
    <property type="evidence" value="ECO:0007669"/>
    <property type="project" value="UniProtKB-KW"/>
</dbReference>
<dbReference type="PANTHER" id="PTHR45673">
    <property type="entry name" value="SERINE/THREONINE-PROTEIN PHOSPHATASE 2B CATALYTIC SUBUNIT 1-RELATED"/>
    <property type="match status" value="1"/>
</dbReference>
<evidence type="ECO:0000256" key="12">
    <source>
        <dbReference type="ARBA" id="ARBA00048336"/>
    </source>
</evidence>
<evidence type="ECO:0000256" key="4">
    <source>
        <dbReference type="ARBA" id="ARBA00011112"/>
    </source>
</evidence>
<dbReference type="Gene3D" id="3.60.21.10">
    <property type="match status" value="1"/>
</dbReference>
<evidence type="ECO:0000256" key="14">
    <source>
        <dbReference type="SAM" id="MobiDB-lite"/>
    </source>
</evidence>
<accession>A0A409Y131</accession>
<evidence type="ECO:0000256" key="2">
    <source>
        <dbReference type="ARBA" id="ARBA00001965"/>
    </source>
</evidence>
<dbReference type="SMART" id="SM00156">
    <property type="entry name" value="PP2Ac"/>
    <property type="match status" value="1"/>
</dbReference>
<evidence type="ECO:0000256" key="9">
    <source>
        <dbReference type="ARBA" id="ARBA00022912"/>
    </source>
</evidence>
<dbReference type="AlphaFoldDB" id="A0A409Y131"/>
<dbReference type="SUPFAM" id="SSF56300">
    <property type="entry name" value="Metallo-dependent phosphatases"/>
    <property type="match status" value="1"/>
</dbReference>
<dbReference type="InterPro" id="IPR029052">
    <property type="entry name" value="Metallo-depent_PP-like"/>
</dbReference>
<dbReference type="GO" id="GO:0005516">
    <property type="term" value="F:calmodulin binding"/>
    <property type="evidence" value="ECO:0007669"/>
    <property type="project" value="UniProtKB-KW"/>
</dbReference>
<evidence type="ECO:0000259" key="15">
    <source>
        <dbReference type="PROSITE" id="PS00125"/>
    </source>
</evidence>
<feature type="compositionally biased region" description="Basic residues" evidence="14">
    <location>
        <begin position="1"/>
        <end position="11"/>
    </location>
</feature>
<dbReference type="Pfam" id="PF00149">
    <property type="entry name" value="Metallophos"/>
    <property type="match status" value="1"/>
</dbReference>
<evidence type="ECO:0000256" key="10">
    <source>
        <dbReference type="ARBA" id="ARBA00023004"/>
    </source>
</evidence>
<dbReference type="PROSITE" id="PS00125">
    <property type="entry name" value="SER_THR_PHOSPHATASE"/>
    <property type="match status" value="1"/>
</dbReference>
<dbReference type="EMBL" id="NHYE01001335">
    <property type="protein sequence ID" value="PPQ96691.1"/>
    <property type="molecule type" value="Genomic_DNA"/>
</dbReference>
<dbReference type="InParanoid" id="A0A409Y131"/>
<evidence type="ECO:0000256" key="3">
    <source>
        <dbReference type="ARBA" id="ARBA00009905"/>
    </source>
</evidence>
<evidence type="ECO:0000256" key="8">
    <source>
        <dbReference type="ARBA" id="ARBA00022860"/>
    </source>
</evidence>
<comment type="cofactor">
    <cofactor evidence="2">
        <name>Fe(3+)</name>
        <dbReference type="ChEBI" id="CHEBI:29034"/>
    </cofactor>
</comment>
<proteinExistence type="inferred from homology"/>
<keyword evidence="9" id="KW-0904">Protein phosphatase</keyword>
<name>A0A409Y131_9AGAR</name>
<dbReference type="InterPro" id="IPR041751">
    <property type="entry name" value="MPP_PP2B"/>
</dbReference>
<sequence length="585" mass="65955">MTTIHARHHHSGSLSGQQPPVVHSQRPRQDQPPMPDTKSRAVPQVPPPATHKPTDADLYIQEGHERKINTEYLKQHFIHEGRLQETQALYILETATNILSREPNMIHLKSPVTICGDIHGQYYDLMKMFEVGGTLQDSLYLFLGDYVDRGDFGIECLLYLYSLKISNPQRIVLLRGNHECRHLTEYFTFKRECLHKYSEAVYEACLRSFQALPITALVDGKFFCVHGGLSPQLVKLSDLEGINRFQEPGSHGLLCDLLWSDPISNFGHETEPSANGPLLDRSTTFTHNATRGCSFFYTYEAVCQFLDRNGLLTLIRGHEAQDAGYTMYKKTPKRNFPSVITIFSAPNYLDVYHNRGAILKYANKNITIRQYNSTSHPFWLPNFMDAFTWSLPFVGQKITEMLLAILSICSQEELDEPDSDEDKQNADDIAARRQAIKNKILAVGRMQKVFQLLREEAENATELGVASAVSTGVSKPGGVDALTVQDAKINKAIRTFDDARRSDLMNERLPEFDPQQRNSSVFPVPSMRSVSRRASASGESLDMEDLIKRALEEDVAGDVVETIAERIARGRSLTKPGALKRHDTA</sequence>
<comment type="catalytic activity">
    <reaction evidence="11">
        <text>O-phospho-L-seryl-[protein] + H2O = L-seryl-[protein] + phosphate</text>
        <dbReference type="Rhea" id="RHEA:20629"/>
        <dbReference type="Rhea" id="RHEA-COMP:9863"/>
        <dbReference type="Rhea" id="RHEA-COMP:11604"/>
        <dbReference type="ChEBI" id="CHEBI:15377"/>
        <dbReference type="ChEBI" id="CHEBI:29999"/>
        <dbReference type="ChEBI" id="CHEBI:43474"/>
        <dbReference type="ChEBI" id="CHEBI:83421"/>
        <dbReference type="EC" id="3.1.3.16"/>
    </reaction>
</comment>
<evidence type="ECO:0000313" key="17">
    <source>
        <dbReference type="Proteomes" id="UP000284706"/>
    </source>
</evidence>
<comment type="similarity">
    <text evidence="3">Belongs to the PPP phosphatase family. PP-2B subfamily.</text>
</comment>
<evidence type="ECO:0000256" key="11">
    <source>
        <dbReference type="ARBA" id="ARBA00047761"/>
    </source>
</evidence>
<evidence type="ECO:0000256" key="13">
    <source>
        <dbReference type="RuleBase" id="RU004273"/>
    </source>
</evidence>
<evidence type="ECO:0000256" key="1">
    <source>
        <dbReference type="ARBA" id="ARBA00001947"/>
    </source>
</evidence>
<keyword evidence="7" id="KW-0862">Zinc</keyword>
<evidence type="ECO:0000313" key="16">
    <source>
        <dbReference type="EMBL" id="PPQ96691.1"/>
    </source>
</evidence>
<feature type="region of interest" description="Disordered" evidence="14">
    <location>
        <begin position="1"/>
        <end position="56"/>
    </location>
</feature>
<evidence type="ECO:0000256" key="6">
    <source>
        <dbReference type="ARBA" id="ARBA00022801"/>
    </source>
</evidence>
<comment type="subunit">
    <text evidence="4">Composed of two components (A and B), the A component is the catalytic subunit and the B component confers calcium sensitivity.</text>
</comment>
<dbReference type="EC" id="3.1.3.16" evidence="13"/>
<feature type="domain" description="Serine/threonine specific protein phosphatases" evidence="15">
    <location>
        <begin position="174"/>
        <end position="179"/>
    </location>
</feature>
<protein>
    <recommendedName>
        <fullName evidence="13">Serine/threonine-protein phosphatase</fullName>
        <ecNumber evidence="13">3.1.3.16</ecNumber>
    </recommendedName>
</protein>
<comment type="caution">
    <text evidence="16">The sequence shown here is derived from an EMBL/GenBank/DDBJ whole genome shotgun (WGS) entry which is preliminary data.</text>
</comment>
<comment type="catalytic activity">
    <reaction evidence="12 13">
        <text>O-phospho-L-threonyl-[protein] + H2O = L-threonyl-[protein] + phosphate</text>
        <dbReference type="Rhea" id="RHEA:47004"/>
        <dbReference type="Rhea" id="RHEA-COMP:11060"/>
        <dbReference type="Rhea" id="RHEA-COMP:11605"/>
        <dbReference type="ChEBI" id="CHEBI:15377"/>
        <dbReference type="ChEBI" id="CHEBI:30013"/>
        <dbReference type="ChEBI" id="CHEBI:43474"/>
        <dbReference type="ChEBI" id="CHEBI:61977"/>
        <dbReference type="EC" id="3.1.3.16"/>
    </reaction>
</comment>
<evidence type="ECO:0000256" key="7">
    <source>
        <dbReference type="ARBA" id="ARBA00022833"/>
    </source>
</evidence>
<gene>
    <name evidence="16" type="ORF">CVT26_010243</name>
</gene>
<organism evidence="16 17">
    <name type="scientific">Gymnopilus dilepis</name>
    <dbReference type="NCBI Taxonomy" id="231916"/>
    <lineage>
        <taxon>Eukaryota</taxon>
        <taxon>Fungi</taxon>
        <taxon>Dikarya</taxon>
        <taxon>Basidiomycota</taxon>
        <taxon>Agaricomycotina</taxon>
        <taxon>Agaricomycetes</taxon>
        <taxon>Agaricomycetidae</taxon>
        <taxon>Agaricales</taxon>
        <taxon>Agaricineae</taxon>
        <taxon>Hymenogastraceae</taxon>
        <taxon>Gymnopilus</taxon>
    </lineage>
</organism>
<dbReference type="STRING" id="231916.A0A409Y131"/>
<dbReference type="CDD" id="cd07416">
    <property type="entry name" value="MPP_PP2B"/>
    <property type="match status" value="1"/>
</dbReference>
<dbReference type="GO" id="GO:0097720">
    <property type="term" value="P:calcineurin-mediated signaling"/>
    <property type="evidence" value="ECO:0007669"/>
    <property type="project" value="InterPro"/>
</dbReference>
<dbReference type="InterPro" id="IPR004843">
    <property type="entry name" value="Calcineurin-like_PHP"/>
</dbReference>
<comment type="cofactor">
    <cofactor evidence="1">
        <name>Zn(2+)</name>
        <dbReference type="ChEBI" id="CHEBI:29105"/>
    </cofactor>
</comment>
<keyword evidence="8" id="KW-0112">Calmodulin-binding</keyword>
<reference evidence="16 17" key="1">
    <citation type="journal article" date="2018" name="Evol. Lett.">
        <title>Horizontal gene cluster transfer increased hallucinogenic mushroom diversity.</title>
        <authorList>
            <person name="Reynolds H.T."/>
            <person name="Vijayakumar V."/>
            <person name="Gluck-Thaler E."/>
            <person name="Korotkin H.B."/>
            <person name="Matheny P.B."/>
            <person name="Slot J.C."/>
        </authorList>
    </citation>
    <scope>NUCLEOTIDE SEQUENCE [LARGE SCALE GENOMIC DNA]</scope>
    <source>
        <strain evidence="16 17">SRW20</strain>
    </source>
</reference>
<dbReference type="PRINTS" id="PR00114">
    <property type="entry name" value="STPHPHTASE"/>
</dbReference>